<dbReference type="PANTHER" id="PTHR22878:SF71">
    <property type="entry name" value="DYNEIN, AXONEMAL, HEAVY CHAIN 3"/>
    <property type="match status" value="1"/>
</dbReference>
<evidence type="ECO:0000313" key="1">
    <source>
        <dbReference type="Ensembl" id="ENSGACP00000009267.1"/>
    </source>
</evidence>
<reference evidence="1" key="2">
    <citation type="submission" date="2024-04" db="UniProtKB">
        <authorList>
            <consortium name="Ensembl"/>
        </authorList>
    </citation>
    <scope>IDENTIFICATION</scope>
</reference>
<dbReference type="Ensembl" id="ENSGACT00000009287.1">
    <property type="protein sequence ID" value="ENSGACP00000009267.1"/>
    <property type="gene ID" value="ENSGACG00000006993.1"/>
</dbReference>
<protein>
    <recommendedName>
        <fullName evidence="2">Dynein heavy chain linker domain-containing protein</fullName>
    </recommendedName>
</protein>
<dbReference type="PANTHER" id="PTHR22878">
    <property type="entry name" value="DYNEIN HEAVY CHAIN 6, AXONEMAL-LIKE-RELATED"/>
    <property type="match status" value="1"/>
</dbReference>
<organism evidence="1">
    <name type="scientific">Gasterosteus aculeatus</name>
    <name type="common">Three-spined stickleback</name>
    <dbReference type="NCBI Taxonomy" id="69293"/>
    <lineage>
        <taxon>Eukaryota</taxon>
        <taxon>Metazoa</taxon>
        <taxon>Chordata</taxon>
        <taxon>Craniata</taxon>
        <taxon>Vertebrata</taxon>
        <taxon>Euteleostomi</taxon>
        <taxon>Actinopterygii</taxon>
        <taxon>Neopterygii</taxon>
        <taxon>Teleostei</taxon>
        <taxon>Neoteleostei</taxon>
        <taxon>Acanthomorphata</taxon>
        <taxon>Eupercaria</taxon>
        <taxon>Perciformes</taxon>
        <taxon>Cottioidei</taxon>
        <taxon>Gasterosteales</taxon>
        <taxon>Gasterosteidae</taxon>
        <taxon>Gasterosteus</taxon>
    </lineage>
</organism>
<proteinExistence type="predicted"/>
<name>G3NV98_GASAC</name>
<dbReference type="OMA" id="SIYNMSQ"/>
<dbReference type="GO" id="GO:0007018">
    <property type="term" value="P:microtubule-based movement"/>
    <property type="evidence" value="ECO:0007669"/>
    <property type="project" value="InterPro"/>
</dbReference>
<evidence type="ECO:0008006" key="2">
    <source>
        <dbReference type="Google" id="ProtNLM"/>
    </source>
</evidence>
<dbReference type="AlphaFoldDB" id="G3NV98"/>
<reference evidence="1" key="1">
    <citation type="submission" date="2006-01" db="EMBL/GenBank/DDBJ databases">
        <authorList>
            <person name="Lindblad-Toh K."/>
            <person name="Mauceli E."/>
            <person name="Grabherr M."/>
            <person name="Chang J.L."/>
            <person name="Lander E.S."/>
        </authorList>
    </citation>
    <scope>NUCLEOTIDE SEQUENCE [LARGE SCALE GENOMIC DNA]</scope>
</reference>
<dbReference type="Bgee" id="ENSGACG00000006993">
    <property type="expression patterns" value="Expressed in testis"/>
</dbReference>
<dbReference type="STRING" id="69293.ENSGACP00000009267"/>
<dbReference type="eggNOG" id="KOG3595">
    <property type="taxonomic scope" value="Eukaryota"/>
</dbReference>
<accession>G3NV98</accession>
<dbReference type="InterPro" id="IPR026983">
    <property type="entry name" value="DHC"/>
</dbReference>
<dbReference type="GO" id="GO:0051959">
    <property type="term" value="F:dynein light intermediate chain binding"/>
    <property type="evidence" value="ECO:0007669"/>
    <property type="project" value="InterPro"/>
</dbReference>
<sequence>DSIFNMSQSRARAFPPTLPLECSAESFKVYQTLLNQRHFPPILQANSQTLAAPFKELSYHRTPSESIGNNYSPRAQGLKINKVQHSPLSKSLAKPVGACILSVKNLPCKLLRMYLDLNQAFSINPIWKEPINNIKQKSKSRNIFTPSCRPMSPQEQLAILHRQEEMMRAMQTEPTERDLERYTYYITNGVPSSLLAAQPLQQMMNIMRQLPPETEDSNIHDKIMRENIQEEVKREYCFTLTKSIVDYILMDPSECQRLSISSIPKSFPRRVIRGPVPWHTSYKKVHTWQGQHLYAVGHIMILLQDVWLSSFSSLRFVGLGDLFSISLPLLPSEFEEFVQRQCQTTRDELVQNWLPRCASLIDTSKDLWSPLVHEGEQDALVSVKEFFSCVAALMSMQLRSLVVESLQDLLFVFTKHEEGNDFGEVFDEMKYIQSQVLLVELQVNEPHIDFSPSLQECWEFIRRGFMQIINSAEKIPRVEFHLFDDVKNFYLRTVSVDESLVTNIINKAEDVFHKNIVGPKKYLSVYQKYSSLLDQTAKQEISSFLKDRQSLEGFGDEIESFNHLREEIASLHVTVPLSMFCLHAGKLNDDLCERVERLKDMIIMFEMKEHRELNEGICRKYEEITETIRSTPETTEELAFLNEYIKITSDVTTRKLIDEIDDARYHLSFLLDHATLPSDDLRLNASVYHWPKNILTELEDGRTHLATMKEQAQDFLQNRFMNTFHALTR</sequence>
<dbReference type="InParanoid" id="G3NV98"/>
<dbReference type="GO" id="GO:0045505">
    <property type="term" value="F:dynein intermediate chain binding"/>
    <property type="evidence" value="ECO:0007669"/>
    <property type="project" value="InterPro"/>
</dbReference>
<dbReference type="GO" id="GO:0030286">
    <property type="term" value="C:dynein complex"/>
    <property type="evidence" value="ECO:0007669"/>
    <property type="project" value="InterPro"/>
</dbReference>